<sequence length="371" mass="41127">MSLPQELQGITGPFIVGTSASTFLFGITLTQCYTYFSNFKKDRASYQIALVILLVVDVSHTIFCQITLWLWFVMHYGEKGSVSESPWSFAVGPILCGIAAFVVQIFYAHRIYLLGQRTLVIPCIIIFGSLFQLAWSIGATAKIFEIKFFSEFQLWTYGVACWLGGAAATDLIITTTLIFLLSRSKSNLRHTNNAIDRLITLTIETNGLTFTVALLDLILFACISNGAHVGPNLCLIKLYFNSFLVSLNSRTELSENFGQTRSLRSNIFSSAKNIRHSIAHVACEFPTGHSINSEELRSHRNHDGVHVCTTATLSAAHVSVQPKTQLIPGQVEFNGIGSMRADTMNGFTTKIIGGFQTEKEKHKLDESFNKT</sequence>
<keyword evidence="4" id="KW-1185">Reference proteome</keyword>
<keyword evidence="1" id="KW-1133">Transmembrane helix</keyword>
<organism evidence="3 4">
    <name type="scientific">Phakopsora pachyrhizi</name>
    <name type="common">Asian soybean rust disease fungus</name>
    <dbReference type="NCBI Taxonomy" id="170000"/>
    <lineage>
        <taxon>Eukaryota</taxon>
        <taxon>Fungi</taxon>
        <taxon>Dikarya</taxon>
        <taxon>Basidiomycota</taxon>
        <taxon>Pucciniomycotina</taxon>
        <taxon>Pucciniomycetes</taxon>
        <taxon>Pucciniales</taxon>
        <taxon>Phakopsoraceae</taxon>
        <taxon>Phakopsora</taxon>
    </lineage>
</organism>
<evidence type="ECO:0000256" key="1">
    <source>
        <dbReference type="SAM" id="Phobius"/>
    </source>
</evidence>
<keyword evidence="1" id="KW-0812">Transmembrane</keyword>
<dbReference type="InterPro" id="IPR045339">
    <property type="entry name" value="DUF6534"/>
</dbReference>
<gene>
    <name evidence="3" type="ORF">PPACK8108_LOCUS25462</name>
</gene>
<dbReference type="Pfam" id="PF20152">
    <property type="entry name" value="DUF6534"/>
    <property type="match status" value="1"/>
</dbReference>
<dbReference type="EMBL" id="CALTRL010006229">
    <property type="protein sequence ID" value="CAH7690191.1"/>
    <property type="molecule type" value="Genomic_DNA"/>
</dbReference>
<dbReference type="Proteomes" id="UP001153365">
    <property type="component" value="Unassembled WGS sequence"/>
</dbReference>
<feature type="transmembrane region" description="Helical" evidence="1">
    <location>
        <begin position="48"/>
        <end position="72"/>
    </location>
</feature>
<feature type="transmembrane region" description="Helical" evidence="1">
    <location>
        <begin position="12"/>
        <end position="36"/>
    </location>
</feature>
<feature type="transmembrane region" description="Helical" evidence="1">
    <location>
        <begin position="157"/>
        <end position="181"/>
    </location>
</feature>
<evidence type="ECO:0000313" key="4">
    <source>
        <dbReference type="Proteomes" id="UP001153365"/>
    </source>
</evidence>
<dbReference type="PANTHER" id="PTHR40465">
    <property type="entry name" value="CHROMOSOME 1, WHOLE GENOME SHOTGUN SEQUENCE"/>
    <property type="match status" value="1"/>
</dbReference>
<proteinExistence type="predicted"/>
<evidence type="ECO:0000259" key="2">
    <source>
        <dbReference type="Pfam" id="PF20152"/>
    </source>
</evidence>
<reference evidence="3" key="1">
    <citation type="submission" date="2022-06" db="EMBL/GenBank/DDBJ databases">
        <authorList>
            <consortium name="SYNGENTA / RWTH Aachen University"/>
        </authorList>
    </citation>
    <scope>NUCLEOTIDE SEQUENCE</scope>
</reference>
<dbReference type="PANTHER" id="PTHR40465:SF1">
    <property type="entry name" value="DUF6534 DOMAIN-CONTAINING PROTEIN"/>
    <property type="match status" value="1"/>
</dbReference>
<keyword evidence="1" id="KW-0472">Membrane</keyword>
<dbReference type="AlphaFoldDB" id="A0AAV0BS11"/>
<accession>A0AAV0BS11</accession>
<comment type="caution">
    <text evidence="3">The sequence shown here is derived from an EMBL/GenBank/DDBJ whole genome shotgun (WGS) entry which is preliminary data.</text>
</comment>
<feature type="transmembrane region" description="Helical" evidence="1">
    <location>
        <begin position="87"/>
        <end position="107"/>
    </location>
</feature>
<feature type="transmembrane region" description="Helical" evidence="1">
    <location>
        <begin position="119"/>
        <end position="137"/>
    </location>
</feature>
<name>A0AAV0BS11_PHAPC</name>
<feature type="domain" description="DUF6534" evidence="2">
    <location>
        <begin position="166"/>
        <end position="251"/>
    </location>
</feature>
<protein>
    <recommendedName>
        <fullName evidence="2">DUF6534 domain-containing protein</fullName>
    </recommendedName>
</protein>
<evidence type="ECO:0000313" key="3">
    <source>
        <dbReference type="EMBL" id="CAH7690191.1"/>
    </source>
</evidence>